<keyword evidence="5" id="KW-1185">Reference proteome</keyword>
<evidence type="ECO:0000256" key="2">
    <source>
        <dbReference type="SAM" id="SignalP"/>
    </source>
</evidence>
<feature type="domain" description="SpaA-like prealbumin fold" evidence="3">
    <location>
        <begin position="834"/>
        <end position="926"/>
    </location>
</feature>
<feature type="domain" description="SpaA-like prealbumin fold" evidence="3">
    <location>
        <begin position="732"/>
        <end position="827"/>
    </location>
</feature>
<dbReference type="EMBL" id="BONK01000003">
    <property type="protein sequence ID" value="GIG20443.1"/>
    <property type="molecule type" value="Genomic_DNA"/>
</dbReference>
<keyword evidence="1" id="KW-1133">Transmembrane helix</keyword>
<feature type="domain" description="SpaA-like prealbumin fold" evidence="3">
    <location>
        <begin position="527"/>
        <end position="614"/>
    </location>
</feature>
<feature type="signal peptide" evidence="2">
    <location>
        <begin position="1"/>
        <end position="25"/>
    </location>
</feature>
<feature type="domain" description="SpaA-like prealbumin fold" evidence="3">
    <location>
        <begin position="338"/>
        <end position="425"/>
    </location>
</feature>
<dbReference type="Proteomes" id="UP000632740">
    <property type="component" value="Unassembled WGS sequence"/>
</dbReference>
<evidence type="ECO:0000313" key="5">
    <source>
        <dbReference type="Proteomes" id="UP000632740"/>
    </source>
</evidence>
<evidence type="ECO:0000256" key="1">
    <source>
        <dbReference type="SAM" id="Phobius"/>
    </source>
</evidence>
<keyword evidence="1" id="KW-0472">Membrane</keyword>
<keyword evidence="1" id="KW-0812">Transmembrane</keyword>
<proteinExistence type="predicted"/>
<feature type="transmembrane region" description="Helical" evidence="1">
    <location>
        <begin position="1063"/>
        <end position="1082"/>
    </location>
</feature>
<reference evidence="4" key="1">
    <citation type="submission" date="2021-01" db="EMBL/GenBank/DDBJ databases">
        <title>Whole genome shotgun sequence of Cellulomonas chitinilytica NBRC 110799.</title>
        <authorList>
            <person name="Komaki H."/>
            <person name="Tamura T."/>
        </authorList>
    </citation>
    <scope>NUCLEOTIDE SEQUENCE</scope>
    <source>
        <strain evidence="4">NBRC 110799</strain>
    </source>
</reference>
<protein>
    <recommendedName>
        <fullName evidence="3">SpaA-like prealbumin fold domain-containing protein</fullName>
    </recommendedName>
</protein>
<feature type="chain" id="PRO_5036735606" description="SpaA-like prealbumin fold domain-containing protein" evidence="2">
    <location>
        <begin position="26"/>
        <end position="1091"/>
    </location>
</feature>
<sequence length="1091" mass="108243">MRHLLRPAGLGLVVAVLSTFTTVGAAPAVAQVDPAVTGTLSLFKRIENLDTGASEGRRELWTMTAVNTEDATYTFQGNGLNGVQSTVVPAGAYTISESGGVPGYAFVSWDCGGAGTFTSPTPVVTVPAGGSVTCTVRNDAQQSFLTLRKAVVGGPAAPSSWQLQAQGPTNVTGTDGVRVPVRIGQYQLSEQGGPDGYAPSDWVCTGGQQVSGTSVVVALEQDVVCTVTNTREQTTAHLLTLAKDVVGGPAQPTDFLLTGTGPGGTAQGVSGSPNVTDVPVESGTYTLAESALNPPADAGYTAGPWTCSAGTVVGDTLTLTDADGDVTCRITNTWTGGYLTLVKEVVGGTLIPAAWVLTAAEPGGAGLTGRSGEPAVTHVAVPAGTYTLGEVGPSNYTASPWTCTAGGTGPTTVAVTPGADITCTVTNTIERASLTLVKQVVGGTAAPEDFTLHAVSPGVVMSGTSGSPEVTQVAIETGQTWALAEDPVPGYTPGPWSCTGATAVDDAVAILDPVDVTCTVTNTWTGGTLTLVKDVEGSSASPASWTLTAQSADATVQGTSGSVPVTAVPVPPGDFTLSESVVAGYTASDWDCGVAPVVASVVTVGAGQDVVCTVVNTATQPHLTLTKVVDNGAGGTLPASTWLLAAAGPLTISGLTGDPSVTLAAVVPGTYALSEQPTTTPGYDTSPWVCRAGATALPTVGSTVTIPVTAPDGSPFTEDVVCTVTNTARAPLLTLRKTVDNTGGGQAAPTAWTLLGIGAGDLLVGSTGTAPVTDVPVRAGTYSLLELGPPLYVSDGWSCVSAAGVAVGVSAAGEVTLGLGDDVTCTVHNRWTRAQVTLTKNVAGGPAAATDWTLVGASAIGGFSGVSGTPGATGVVGPGVVTLTEVARTPTAAQGYTQVGWDCGPEHPVAGDQVTVAANDEVTCAVTNEWHGSLLTLAKVVDGGTASATDWTLSAAGSVSQASGTSGSTAVTAAFVVAGGYRLAESTGPAGYRSGGWTCDGGTLLGDFLAMPGDTEVTCTVTNTFEALPPPPPPPVGPVVPDPGTGDDVAAGGLTLAATGSDALAGGVLALTALLIGVGMVVTRRARRARA</sequence>
<organism evidence="4 5">
    <name type="scientific">Cellulomonas chitinilytica</name>
    <dbReference type="NCBI Taxonomy" id="398759"/>
    <lineage>
        <taxon>Bacteria</taxon>
        <taxon>Bacillati</taxon>
        <taxon>Actinomycetota</taxon>
        <taxon>Actinomycetes</taxon>
        <taxon>Micrococcales</taxon>
        <taxon>Cellulomonadaceae</taxon>
        <taxon>Cellulomonas</taxon>
    </lineage>
</organism>
<feature type="domain" description="SpaA-like prealbumin fold" evidence="3">
    <location>
        <begin position="144"/>
        <end position="227"/>
    </location>
</feature>
<dbReference type="Pfam" id="PF19403">
    <property type="entry name" value="SpaA_2"/>
    <property type="match status" value="10"/>
</dbReference>
<keyword evidence="2" id="KW-0732">Signal</keyword>
<feature type="domain" description="SpaA-like prealbumin fold" evidence="3">
    <location>
        <begin position="239"/>
        <end position="330"/>
    </location>
</feature>
<feature type="domain" description="SpaA-like prealbumin fold" evidence="3">
    <location>
        <begin position="934"/>
        <end position="1021"/>
    </location>
</feature>
<comment type="caution">
    <text evidence="4">The sequence shown here is derived from an EMBL/GenBank/DDBJ whole genome shotgun (WGS) entry which is preliminary data.</text>
</comment>
<dbReference type="AlphaFoldDB" id="A0A919P214"/>
<dbReference type="RefSeq" id="WP_239069950.1">
    <property type="nucleotide sequence ID" value="NZ_BONK01000003.1"/>
</dbReference>
<feature type="domain" description="SpaA-like prealbumin fold" evidence="3">
    <location>
        <begin position="622"/>
        <end position="701"/>
    </location>
</feature>
<gene>
    <name evidence="4" type="ORF">Cch01nite_11670</name>
</gene>
<name>A0A919P214_9CELL</name>
<feature type="domain" description="SpaA-like prealbumin fold" evidence="3">
    <location>
        <begin position="431"/>
        <end position="520"/>
    </location>
</feature>
<dbReference type="InterPro" id="IPR045826">
    <property type="entry name" value="SpaA_PFL_dom_2"/>
</dbReference>
<evidence type="ECO:0000259" key="3">
    <source>
        <dbReference type="Pfam" id="PF19403"/>
    </source>
</evidence>
<evidence type="ECO:0000313" key="4">
    <source>
        <dbReference type="EMBL" id="GIG20443.1"/>
    </source>
</evidence>
<accession>A0A919P214</accession>
<feature type="domain" description="SpaA-like prealbumin fold" evidence="3">
    <location>
        <begin position="38"/>
        <end position="136"/>
    </location>
</feature>